<dbReference type="EMBL" id="CM041549">
    <property type="protein sequence ID" value="KAI3357188.1"/>
    <property type="molecule type" value="Genomic_DNA"/>
</dbReference>
<gene>
    <name evidence="1" type="ORF">L3Q82_015651</name>
</gene>
<accession>A0ACB8VRP6</accession>
<keyword evidence="2" id="KW-1185">Reference proteome</keyword>
<organism evidence="1 2">
    <name type="scientific">Scortum barcoo</name>
    <name type="common">barcoo grunter</name>
    <dbReference type="NCBI Taxonomy" id="214431"/>
    <lineage>
        <taxon>Eukaryota</taxon>
        <taxon>Metazoa</taxon>
        <taxon>Chordata</taxon>
        <taxon>Craniata</taxon>
        <taxon>Vertebrata</taxon>
        <taxon>Euteleostomi</taxon>
        <taxon>Actinopterygii</taxon>
        <taxon>Neopterygii</taxon>
        <taxon>Teleostei</taxon>
        <taxon>Neoteleostei</taxon>
        <taxon>Acanthomorphata</taxon>
        <taxon>Eupercaria</taxon>
        <taxon>Centrarchiformes</taxon>
        <taxon>Terapontoidei</taxon>
        <taxon>Terapontidae</taxon>
        <taxon>Scortum</taxon>
    </lineage>
</organism>
<name>A0ACB8VRP6_9TELE</name>
<reference evidence="1" key="1">
    <citation type="submission" date="2022-04" db="EMBL/GenBank/DDBJ databases">
        <title>Jade perch genome.</title>
        <authorList>
            <person name="Chao B."/>
        </authorList>
    </citation>
    <scope>NUCLEOTIDE SEQUENCE</scope>
    <source>
        <strain evidence="1">CB-2022</strain>
    </source>
</reference>
<evidence type="ECO:0000313" key="1">
    <source>
        <dbReference type="EMBL" id="KAI3357188.1"/>
    </source>
</evidence>
<dbReference type="Proteomes" id="UP000831701">
    <property type="component" value="Chromosome 19"/>
</dbReference>
<sequence length="102" mass="11365">MSDGNGAGGSSTLVDWEGYGPEERCWIPRRLILDPEMGAFQILAWLQRLNMDSRILCTFYRYNIQSILTGCITAWYGSCTVLNSTEDCEDCSAHPQDGAAIH</sequence>
<comment type="caution">
    <text evidence="1">The sequence shown here is derived from an EMBL/GenBank/DDBJ whole genome shotgun (WGS) entry which is preliminary data.</text>
</comment>
<protein>
    <submittedName>
        <fullName evidence="1">Uncharacterized protein</fullName>
    </submittedName>
</protein>
<evidence type="ECO:0000313" key="2">
    <source>
        <dbReference type="Proteomes" id="UP000831701"/>
    </source>
</evidence>
<proteinExistence type="predicted"/>